<dbReference type="AlphaFoldDB" id="Q2RPK8"/>
<comment type="function">
    <text evidence="9">Catalyzes the ATP-dependent phosphorylation of 3-oxo-tetronate to 3-oxo-tetronate 4-phosphate.</text>
</comment>
<dbReference type="RefSeq" id="WP_011390890.1">
    <property type="nucleotide sequence ID" value="NC_007643.1"/>
</dbReference>
<dbReference type="InterPro" id="IPR050007">
    <property type="entry name" value="OtnK"/>
</dbReference>
<reference evidence="15 16" key="1">
    <citation type="journal article" date="2011" name="Stand. Genomic Sci.">
        <title>Complete genome sequence of Rhodospirillum rubrum type strain (S1).</title>
        <authorList>
            <person name="Munk A.C."/>
            <person name="Copeland A."/>
            <person name="Lucas S."/>
            <person name="Lapidus A."/>
            <person name="Del Rio T.G."/>
            <person name="Barry K."/>
            <person name="Detter J.C."/>
            <person name="Hammon N."/>
            <person name="Israni S."/>
            <person name="Pitluck S."/>
            <person name="Brettin T."/>
            <person name="Bruce D."/>
            <person name="Han C."/>
            <person name="Tapia R."/>
            <person name="Gilna P."/>
            <person name="Schmutz J."/>
            <person name="Larimer F."/>
            <person name="Land M."/>
            <person name="Kyrpides N.C."/>
            <person name="Mavromatis K."/>
            <person name="Richardson P."/>
            <person name="Rohde M."/>
            <person name="Goker M."/>
            <person name="Klenk H.P."/>
            <person name="Zhang Y."/>
            <person name="Roberts G.P."/>
            <person name="Reslewic S."/>
            <person name="Schwartz D.C."/>
        </authorList>
    </citation>
    <scope>NUCLEOTIDE SEQUENCE [LARGE SCALE GENOMIC DNA]</scope>
    <source>
        <strain evidence="16">ATCC 11170 / ATH 1.1.1 / DSM 467 / LMG 4362 / NCIMB 8255 / S1</strain>
    </source>
</reference>
<feature type="domain" description="Four-carbon acid sugar kinase nucleotide binding" evidence="14">
    <location>
        <begin position="257"/>
        <end position="414"/>
    </location>
</feature>
<dbReference type="InterPro" id="IPR042213">
    <property type="entry name" value="NBD_C_sf"/>
</dbReference>
<evidence type="ECO:0000256" key="10">
    <source>
        <dbReference type="ARBA" id="ARBA00039095"/>
    </source>
</evidence>
<dbReference type="Gene3D" id="3.40.50.10840">
    <property type="entry name" value="Putative sugar-binding, N-terminal domain"/>
    <property type="match status" value="1"/>
</dbReference>
<comment type="similarity">
    <text evidence="1">Belongs to the four-carbon acid sugar kinase family.</text>
</comment>
<dbReference type="NCBIfam" id="NF043035">
    <property type="entry name" value="OxoTetrKin"/>
    <property type="match status" value="1"/>
</dbReference>
<name>Q2RPK8_RHORT</name>
<sequence>MPLLGCIADDFTGATDLAAMLVGNGMRTVLMLGRPKAATESPKADAVVVALKSRTTPAAQAVSDSLDALTWLRAAGARQIVFKYCSTFDSTAQGNIGPVADALAEALETDFALVCPAFPANGRTVYQGHLFVGDHLLNESGMRDHPLTPMRDASVVRLLAAQTPHRVGLIALPVVEAGVPAIDEALRALRATGVRYGVIDALTDDHLRTIGAAAAGHRLITGGSGVAMGLPENFRRQGLLPFRDDSASLPKVDGGAAVLVGSCSQATRQQVAQARPHLPTLILDPLATPEAGALMAIARAWIDAQPAGAPLMIVGSAAPEAVAALQKRLGAGPAGALIETVLAGLAEDLVERGIRSLVVAGGETSGAVVSRLGITSLRVGAEIAPGVPWTLADHPAGPLRLALKSGNFGSATFFLEALGLPL</sequence>
<keyword evidence="16" id="KW-1185">Reference proteome</keyword>
<organism evidence="15 16">
    <name type="scientific">Rhodospirillum rubrum (strain ATCC 11170 / ATH 1.1.1 / DSM 467 / LMG 4362 / NCIMB 8255 / S1)</name>
    <dbReference type="NCBI Taxonomy" id="269796"/>
    <lineage>
        <taxon>Bacteria</taxon>
        <taxon>Pseudomonadati</taxon>
        <taxon>Pseudomonadota</taxon>
        <taxon>Alphaproteobacteria</taxon>
        <taxon>Rhodospirillales</taxon>
        <taxon>Rhodospirillaceae</taxon>
        <taxon>Rhodospirillum</taxon>
    </lineage>
</organism>
<gene>
    <name evidence="15" type="ordered locus">Rru_A3142</name>
</gene>
<evidence type="ECO:0000256" key="5">
    <source>
        <dbReference type="ARBA" id="ARBA00022840"/>
    </source>
</evidence>
<evidence type="ECO:0000256" key="1">
    <source>
        <dbReference type="ARBA" id="ARBA00005715"/>
    </source>
</evidence>
<feature type="domain" description="Four-carbon acid sugar kinase N-terminal" evidence="13">
    <location>
        <begin position="4"/>
        <end position="230"/>
    </location>
</feature>
<evidence type="ECO:0000256" key="9">
    <source>
        <dbReference type="ARBA" id="ARBA00037335"/>
    </source>
</evidence>
<dbReference type="GO" id="GO:0005524">
    <property type="term" value="F:ATP binding"/>
    <property type="evidence" value="ECO:0007669"/>
    <property type="project" value="UniProtKB-KW"/>
</dbReference>
<accession>Q2RPK8</accession>
<evidence type="ECO:0000313" key="15">
    <source>
        <dbReference type="EMBL" id="ABC23937.1"/>
    </source>
</evidence>
<dbReference type="eggNOG" id="COG3395">
    <property type="taxonomic scope" value="Bacteria"/>
</dbReference>
<dbReference type="STRING" id="269796.Rru_A3142"/>
<comment type="catalytic activity">
    <reaction evidence="7">
        <text>3-dehydro-L-erythronate + ATP = 3-dehydro-4-O-phospho-L-erythronate + ADP + H(+)</text>
        <dbReference type="Rhea" id="RHEA:52552"/>
        <dbReference type="ChEBI" id="CHEBI:15378"/>
        <dbReference type="ChEBI" id="CHEBI:30616"/>
        <dbReference type="ChEBI" id="CHEBI:136592"/>
        <dbReference type="ChEBI" id="CHEBI:136670"/>
        <dbReference type="ChEBI" id="CHEBI:456216"/>
        <dbReference type="EC" id="2.7.1.217"/>
    </reaction>
</comment>
<dbReference type="KEGG" id="rru:Rru_A3142"/>
<dbReference type="PATRIC" id="fig|269796.9.peg.3255"/>
<protein>
    <recommendedName>
        <fullName evidence="11">3-oxo-tetronate kinase</fullName>
        <ecNumber evidence="10">2.7.1.217</ecNumber>
    </recommendedName>
    <alternativeName>
        <fullName evidence="12">3-dehydrotetronate 4-kinase</fullName>
    </alternativeName>
</protein>
<dbReference type="SUPFAM" id="SSF142764">
    <property type="entry name" value="YgbK-like"/>
    <property type="match status" value="1"/>
</dbReference>
<dbReference type="EnsemblBacteria" id="ABC23937">
    <property type="protein sequence ID" value="ABC23937"/>
    <property type="gene ID" value="Rru_A3142"/>
</dbReference>
<dbReference type="InterPro" id="IPR037051">
    <property type="entry name" value="4-carb_acid_sugar_kinase_N_sf"/>
</dbReference>
<dbReference type="Pfam" id="PF07005">
    <property type="entry name" value="SBD_N"/>
    <property type="match status" value="1"/>
</dbReference>
<evidence type="ECO:0000256" key="11">
    <source>
        <dbReference type="ARBA" id="ARBA00039461"/>
    </source>
</evidence>
<dbReference type="HOGENOM" id="CLU_029424_1_0_5"/>
<dbReference type="EMBL" id="CP000230">
    <property type="protein sequence ID" value="ABC23937.1"/>
    <property type="molecule type" value="Genomic_DNA"/>
</dbReference>
<evidence type="ECO:0000256" key="6">
    <source>
        <dbReference type="ARBA" id="ARBA00023277"/>
    </source>
</evidence>
<dbReference type="GO" id="GO:0016301">
    <property type="term" value="F:kinase activity"/>
    <property type="evidence" value="ECO:0007669"/>
    <property type="project" value="UniProtKB-KW"/>
</dbReference>
<dbReference type="InterPro" id="IPR010737">
    <property type="entry name" value="4-carb_acid_sugar_kinase_N"/>
</dbReference>
<keyword evidence="2" id="KW-0808">Transferase</keyword>
<dbReference type="EC" id="2.7.1.217" evidence="10"/>
<evidence type="ECO:0000313" key="16">
    <source>
        <dbReference type="Proteomes" id="UP000001929"/>
    </source>
</evidence>
<comment type="catalytic activity">
    <reaction evidence="8">
        <text>3-dehydro-D-erythronate + ATP = 3-dehydro-4-O-phospho-D-erythronate + ADP + H(+)</text>
        <dbReference type="Rhea" id="RHEA:52556"/>
        <dbReference type="ChEBI" id="CHEBI:15378"/>
        <dbReference type="ChEBI" id="CHEBI:30616"/>
        <dbReference type="ChEBI" id="CHEBI:57958"/>
        <dbReference type="ChEBI" id="CHEBI:136593"/>
        <dbReference type="ChEBI" id="CHEBI:456216"/>
        <dbReference type="EC" id="2.7.1.217"/>
    </reaction>
</comment>
<evidence type="ECO:0000256" key="3">
    <source>
        <dbReference type="ARBA" id="ARBA00022741"/>
    </source>
</evidence>
<evidence type="ECO:0000256" key="8">
    <source>
        <dbReference type="ARBA" id="ARBA00036346"/>
    </source>
</evidence>
<evidence type="ECO:0000256" key="2">
    <source>
        <dbReference type="ARBA" id="ARBA00022679"/>
    </source>
</evidence>
<keyword evidence="3" id="KW-0547">Nucleotide-binding</keyword>
<proteinExistence type="inferred from homology"/>
<evidence type="ECO:0000256" key="4">
    <source>
        <dbReference type="ARBA" id="ARBA00022777"/>
    </source>
</evidence>
<dbReference type="Proteomes" id="UP000001929">
    <property type="component" value="Chromosome"/>
</dbReference>
<dbReference type="PhylomeDB" id="Q2RPK8"/>
<dbReference type="InterPro" id="IPR031475">
    <property type="entry name" value="NBD_C"/>
</dbReference>
<keyword evidence="5" id="KW-0067">ATP-binding</keyword>
<evidence type="ECO:0000256" key="7">
    <source>
        <dbReference type="ARBA" id="ARBA00035898"/>
    </source>
</evidence>
<evidence type="ECO:0000256" key="12">
    <source>
        <dbReference type="ARBA" id="ARBA00041377"/>
    </source>
</evidence>
<keyword evidence="6" id="KW-0119">Carbohydrate metabolism</keyword>
<keyword evidence="4" id="KW-0418">Kinase</keyword>
<evidence type="ECO:0000259" key="14">
    <source>
        <dbReference type="Pfam" id="PF17042"/>
    </source>
</evidence>
<evidence type="ECO:0000259" key="13">
    <source>
        <dbReference type="Pfam" id="PF07005"/>
    </source>
</evidence>
<dbReference type="Gene3D" id="3.40.980.20">
    <property type="entry name" value="Four-carbon acid sugar kinase, nucleotide binding domain"/>
    <property type="match status" value="1"/>
</dbReference>
<dbReference type="Pfam" id="PF17042">
    <property type="entry name" value="NBD_C"/>
    <property type="match status" value="1"/>
</dbReference>